<name>A0AAN9JMD8_CLITE</name>
<sequence length="83" mass="9652">MLSIHASCIVQKELWEYLRVQASRWLGLTPRRWIVHGQPGVLRRVFDELRLVDVISMIHEMIVMLHVCIIYASLMSKAGSYEA</sequence>
<proteinExistence type="predicted"/>
<dbReference type="EMBL" id="JAYKXN010000003">
    <property type="protein sequence ID" value="KAK7300839.1"/>
    <property type="molecule type" value="Genomic_DNA"/>
</dbReference>
<accession>A0AAN9JMD8</accession>
<dbReference type="Proteomes" id="UP001359559">
    <property type="component" value="Unassembled WGS sequence"/>
</dbReference>
<reference evidence="1 2" key="1">
    <citation type="submission" date="2024-01" db="EMBL/GenBank/DDBJ databases">
        <title>The genomes of 5 underutilized Papilionoideae crops provide insights into root nodulation and disease resistance.</title>
        <authorList>
            <person name="Yuan L."/>
        </authorList>
    </citation>
    <scope>NUCLEOTIDE SEQUENCE [LARGE SCALE GENOMIC DNA]</scope>
    <source>
        <strain evidence="1">LY-2023</strain>
        <tissue evidence="1">Leaf</tissue>
    </source>
</reference>
<evidence type="ECO:0000313" key="1">
    <source>
        <dbReference type="EMBL" id="KAK7300839.1"/>
    </source>
</evidence>
<organism evidence="1 2">
    <name type="scientific">Clitoria ternatea</name>
    <name type="common">Butterfly pea</name>
    <dbReference type="NCBI Taxonomy" id="43366"/>
    <lineage>
        <taxon>Eukaryota</taxon>
        <taxon>Viridiplantae</taxon>
        <taxon>Streptophyta</taxon>
        <taxon>Embryophyta</taxon>
        <taxon>Tracheophyta</taxon>
        <taxon>Spermatophyta</taxon>
        <taxon>Magnoliopsida</taxon>
        <taxon>eudicotyledons</taxon>
        <taxon>Gunneridae</taxon>
        <taxon>Pentapetalae</taxon>
        <taxon>rosids</taxon>
        <taxon>fabids</taxon>
        <taxon>Fabales</taxon>
        <taxon>Fabaceae</taxon>
        <taxon>Papilionoideae</taxon>
        <taxon>50 kb inversion clade</taxon>
        <taxon>NPAAA clade</taxon>
        <taxon>indigoferoid/millettioid clade</taxon>
        <taxon>Phaseoleae</taxon>
        <taxon>Clitoria</taxon>
    </lineage>
</organism>
<protein>
    <submittedName>
        <fullName evidence="1">Uncharacterized protein</fullName>
    </submittedName>
</protein>
<comment type="caution">
    <text evidence="1">The sequence shown here is derived from an EMBL/GenBank/DDBJ whole genome shotgun (WGS) entry which is preliminary data.</text>
</comment>
<dbReference type="AlphaFoldDB" id="A0AAN9JMD8"/>
<keyword evidence="2" id="KW-1185">Reference proteome</keyword>
<gene>
    <name evidence="1" type="ORF">RJT34_11690</name>
</gene>
<evidence type="ECO:0000313" key="2">
    <source>
        <dbReference type="Proteomes" id="UP001359559"/>
    </source>
</evidence>